<proteinExistence type="predicted"/>
<reference evidence="3" key="1">
    <citation type="submission" date="2015-04" db="UniProtKB">
        <authorList>
            <consortium name="EnsemblPlants"/>
        </authorList>
    </citation>
    <scope>IDENTIFICATION</scope>
</reference>
<organism evidence="3">
    <name type="scientific">Oryza glumipatula</name>
    <dbReference type="NCBI Taxonomy" id="40148"/>
    <lineage>
        <taxon>Eukaryota</taxon>
        <taxon>Viridiplantae</taxon>
        <taxon>Streptophyta</taxon>
        <taxon>Embryophyta</taxon>
        <taxon>Tracheophyta</taxon>
        <taxon>Spermatophyta</taxon>
        <taxon>Magnoliopsida</taxon>
        <taxon>Liliopsida</taxon>
        <taxon>Poales</taxon>
        <taxon>Poaceae</taxon>
        <taxon>BOP clade</taxon>
        <taxon>Oryzoideae</taxon>
        <taxon>Oryzeae</taxon>
        <taxon>Oryzinae</taxon>
        <taxon>Oryza</taxon>
    </lineage>
</organism>
<dbReference type="AlphaFoldDB" id="A0A0E0ARA0"/>
<dbReference type="Proteomes" id="UP000026961">
    <property type="component" value="Chromosome 8"/>
</dbReference>
<keyword evidence="4" id="KW-1185">Reference proteome</keyword>
<reference evidence="3" key="2">
    <citation type="submission" date="2018-05" db="EMBL/GenBank/DDBJ databases">
        <title>OgluRS3 (Oryza glumaepatula Reference Sequence Version 3).</title>
        <authorList>
            <person name="Zhang J."/>
            <person name="Kudrna D."/>
            <person name="Lee S."/>
            <person name="Talag J."/>
            <person name="Welchert J."/>
            <person name="Wing R.A."/>
        </authorList>
    </citation>
    <scope>NUCLEOTIDE SEQUENCE [LARGE SCALE GENOMIC DNA]</scope>
</reference>
<feature type="compositionally biased region" description="Basic and acidic residues" evidence="1">
    <location>
        <begin position="50"/>
        <end position="61"/>
    </location>
</feature>
<dbReference type="Gramene" id="OGLUM08G04250.1">
    <property type="protein sequence ID" value="OGLUM08G04250.1"/>
    <property type="gene ID" value="OGLUM08G04250"/>
</dbReference>
<sequence length="156" mass="17037">MKSSMVLASVILLIMAATAHGLRLDMGLHAALNNEGMLNSKWQATANRPIDTRRTSNDRRGPGRSRTRPPKMSNPHDTDPRFSEDYSGPGGHSPNHHRTTPCDATSINLQKDELDHATVPDGYMSFDSPIKLLTGLQETLRLFEGECTVCAANSAP</sequence>
<name>A0A0E0ARA0_9ORYZ</name>
<feature type="compositionally biased region" description="Basic and acidic residues" evidence="1">
    <location>
        <begin position="74"/>
        <end position="84"/>
    </location>
</feature>
<accession>A0A0E0ARA0</accession>
<keyword evidence="2" id="KW-0732">Signal</keyword>
<feature type="chain" id="PRO_5002354189" evidence="2">
    <location>
        <begin position="22"/>
        <end position="156"/>
    </location>
</feature>
<evidence type="ECO:0000313" key="4">
    <source>
        <dbReference type="Proteomes" id="UP000026961"/>
    </source>
</evidence>
<protein>
    <submittedName>
        <fullName evidence="3">Uncharacterized protein</fullName>
    </submittedName>
</protein>
<dbReference type="eggNOG" id="ENOG502R6VM">
    <property type="taxonomic scope" value="Eukaryota"/>
</dbReference>
<dbReference type="EnsemblPlants" id="OGLUM08G04250.1">
    <property type="protein sequence ID" value="OGLUM08G04250.1"/>
    <property type="gene ID" value="OGLUM08G04250"/>
</dbReference>
<evidence type="ECO:0000256" key="1">
    <source>
        <dbReference type="SAM" id="MobiDB-lite"/>
    </source>
</evidence>
<dbReference type="HOGENOM" id="CLU_1698337_0_0_1"/>
<evidence type="ECO:0000256" key="2">
    <source>
        <dbReference type="SAM" id="SignalP"/>
    </source>
</evidence>
<evidence type="ECO:0000313" key="3">
    <source>
        <dbReference type="EnsemblPlants" id="OGLUM08G04250.1"/>
    </source>
</evidence>
<feature type="region of interest" description="Disordered" evidence="1">
    <location>
        <begin position="43"/>
        <end position="103"/>
    </location>
</feature>
<feature type="signal peptide" evidence="2">
    <location>
        <begin position="1"/>
        <end position="21"/>
    </location>
</feature>